<dbReference type="AlphaFoldDB" id="A0A2A2AF24"/>
<dbReference type="InterPro" id="IPR006674">
    <property type="entry name" value="HD_domain"/>
</dbReference>
<evidence type="ECO:0000256" key="1">
    <source>
        <dbReference type="ARBA" id="ARBA00022801"/>
    </source>
</evidence>
<dbReference type="SUPFAM" id="SSF109604">
    <property type="entry name" value="HD-domain/PDEase-like"/>
    <property type="match status" value="1"/>
</dbReference>
<dbReference type="InterPro" id="IPR003607">
    <property type="entry name" value="HD/PDEase_dom"/>
</dbReference>
<dbReference type="NCBIfam" id="TIGR01353">
    <property type="entry name" value="dGTP_triPase"/>
    <property type="match status" value="1"/>
</dbReference>
<dbReference type="PANTHER" id="PTHR11373">
    <property type="entry name" value="DEOXYNUCLEOSIDE TRIPHOSPHATE TRIPHOSPHOHYDROLASE"/>
    <property type="match status" value="1"/>
</dbReference>
<dbReference type="GO" id="GO:0006203">
    <property type="term" value="P:dGTP catabolic process"/>
    <property type="evidence" value="ECO:0007669"/>
    <property type="project" value="TreeGrafter"/>
</dbReference>
<dbReference type="InterPro" id="IPR006261">
    <property type="entry name" value="dGTPase"/>
</dbReference>
<dbReference type="Proteomes" id="UP000218054">
    <property type="component" value="Unassembled WGS sequence"/>
</dbReference>
<dbReference type="InterPro" id="IPR050135">
    <property type="entry name" value="dGTPase-like"/>
</dbReference>
<dbReference type="GO" id="GO:0008832">
    <property type="term" value="F:dGTPase activity"/>
    <property type="evidence" value="ECO:0007669"/>
    <property type="project" value="TreeGrafter"/>
</dbReference>
<dbReference type="Gene3D" id="1.10.3210.10">
    <property type="entry name" value="Hypothetical protein af1432"/>
    <property type="match status" value="2"/>
</dbReference>
<gene>
    <name evidence="5" type="ORF">CK625_11325</name>
</gene>
<evidence type="ECO:0000256" key="2">
    <source>
        <dbReference type="HAMAP-Rule" id="MF_01212"/>
    </source>
</evidence>
<evidence type="ECO:0000313" key="5">
    <source>
        <dbReference type="EMBL" id="PAT36373.1"/>
    </source>
</evidence>
<dbReference type="NCBIfam" id="NF041026">
    <property type="entry name" value="antiphage_dGTPase"/>
    <property type="match status" value="1"/>
</dbReference>
<keyword evidence="6" id="KW-1185">Reference proteome</keyword>
<proteinExistence type="inferred from homology"/>
<protein>
    <recommendedName>
        <fullName evidence="2">Deoxyguanosinetriphosphate triphosphohydrolase-like protein</fullName>
    </recommendedName>
</protein>
<dbReference type="SMART" id="SM00471">
    <property type="entry name" value="HDc"/>
    <property type="match status" value="1"/>
</dbReference>
<feature type="region of interest" description="Disordered" evidence="3">
    <location>
        <begin position="1"/>
        <end position="34"/>
    </location>
</feature>
<keyword evidence="1 2" id="KW-0378">Hydrolase</keyword>
<dbReference type="Pfam" id="PF01966">
    <property type="entry name" value="HD"/>
    <property type="match status" value="1"/>
</dbReference>
<sequence>MPNTTGSCWTERKRQTDEGYTSGPGPLNTGSADAQYQRDRARIIHCAAFRRLQSKTQVLSLGESDFYRTRLTHSLEVAQLGSGICAHLQQTQPQWAQLLPPPMLIEAVCLAHDLGHPPFGHGGESAINAVMRAHGGFEGNGQTLRIAMRLGEYSEAHGLDLTRRTLLGVLKYPALHRDVARYPDATASHGPDTPPGTAPGTPPRRPNWQDSKPPKCIHDDEAQQLAWVLAPLSQADRQRFTAIDWPASGHGHGRTRHKALDTSIMELADDIAYGVHDLEDAVALRLLTQAQWQDEVVQRARELPWRDAQEQAEFDELLGFATAQLFRGGDRPRKHAISRLVGFLVARTHIRAQRLFEQPLLDLQAELSPGAFGLLRLLKDFVMQYVILRPQMQELEFKGQQIVVQLLQVLLDNPQRLLPLEQQHLLAAGAPLQRTVCDFVASMSDHEATRRYSRLFAPNAGSFLAL</sequence>
<feature type="compositionally biased region" description="Pro residues" evidence="3">
    <location>
        <begin position="192"/>
        <end position="205"/>
    </location>
</feature>
<dbReference type="InterPro" id="IPR023023">
    <property type="entry name" value="dNTPase_2"/>
</dbReference>
<dbReference type="EMBL" id="NSJB01000011">
    <property type="protein sequence ID" value="PAT36373.1"/>
    <property type="molecule type" value="Genomic_DNA"/>
</dbReference>
<feature type="region of interest" description="Disordered" evidence="3">
    <location>
        <begin position="183"/>
        <end position="216"/>
    </location>
</feature>
<organism evidence="5 6">
    <name type="scientific">Vandammella animalimorsus</name>
    <dbReference type="NCBI Taxonomy" id="2029117"/>
    <lineage>
        <taxon>Bacteria</taxon>
        <taxon>Pseudomonadati</taxon>
        <taxon>Pseudomonadota</taxon>
        <taxon>Betaproteobacteria</taxon>
        <taxon>Burkholderiales</taxon>
        <taxon>Comamonadaceae</taxon>
        <taxon>Vandammella</taxon>
    </lineage>
</organism>
<comment type="similarity">
    <text evidence="2">Belongs to the dGTPase family. Type 2 subfamily.</text>
</comment>
<accession>A0A2A2AF24</accession>
<dbReference type="PANTHER" id="PTHR11373:SF40">
    <property type="entry name" value="DEOXYGUANOSINETRIPHOSPHATE TRIPHOSPHOHYDROLASE-LIKE PROTEIN 2"/>
    <property type="match status" value="1"/>
</dbReference>
<evidence type="ECO:0000313" key="6">
    <source>
        <dbReference type="Proteomes" id="UP000218054"/>
    </source>
</evidence>
<reference evidence="5 6" key="1">
    <citation type="submission" date="2017-08" db="EMBL/GenBank/DDBJ databases">
        <title>WGS of Clinical strains of the CDC Group NO-1 linked to zoonotic infections in humans.</title>
        <authorList>
            <person name="Bernier A.-M."/>
            <person name="Bernard K."/>
        </authorList>
    </citation>
    <scope>NUCLEOTIDE SEQUENCE [LARGE SCALE GENOMIC DNA]</scope>
    <source>
        <strain evidence="5 6">NML00-0135</strain>
    </source>
</reference>
<dbReference type="NCBIfam" id="NF003701">
    <property type="entry name" value="PRK05318.1"/>
    <property type="match status" value="1"/>
</dbReference>
<dbReference type="CDD" id="cd00077">
    <property type="entry name" value="HDc"/>
    <property type="match status" value="1"/>
</dbReference>
<name>A0A2A2AF24_9BURK</name>
<dbReference type="PROSITE" id="PS51831">
    <property type="entry name" value="HD"/>
    <property type="match status" value="1"/>
</dbReference>
<dbReference type="HAMAP" id="MF_01212">
    <property type="entry name" value="dGTPase_type2"/>
    <property type="match status" value="1"/>
</dbReference>
<comment type="caution">
    <text evidence="5">The sequence shown here is derived from an EMBL/GenBank/DDBJ whole genome shotgun (WGS) entry which is preliminary data.</text>
</comment>
<dbReference type="RefSeq" id="WP_095540438.1">
    <property type="nucleotide sequence ID" value="NZ_NSJB01000011.1"/>
</dbReference>
<dbReference type="InterPro" id="IPR026875">
    <property type="entry name" value="PHydrolase_assoc_dom"/>
</dbReference>
<evidence type="ECO:0000259" key="4">
    <source>
        <dbReference type="PROSITE" id="PS51831"/>
    </source>
</evidence>
<dbReference type="Pfam" id="PF13286">
    <property type="entry name" value="HD_assoc"/>
    <property type="match status" value="1"/>
</dbReference>
<evidence type="ECO:0000256" key="3">
    <source>
        <dbReference type="SAM" id="MobiDB-lite"/>
    </source>
</evidence>
<feature type="domain" description="HD" evidence="4">
    <location>
        <begin position="70"/>
        <end position="274"/>
    </location>
</feature>